<protein>
    <submittedName>
        <fullName evidence="2">Uncharacterized protein</fullName>
    </submittedName>
</protein>
<reference evidence="1" key="1">
    <citation type="submission" date="2012-09" db="EMBL/GenBank/DDBJ databases">
        <authorList>
            <person name="Martin A.A."/>
        </authorList>
    </citation>
    <scope>NUCLEOTIDE SEQUENCE</scope>
</reference>
<evidence type="ECO:0000313" key="1">
    <source>
        <dbReference type="Proteomes" id="UP000035642"/>
    </source>
</evidence>
<keyword evidence="1" id="KW-1185">Reference proteome</keyword>
<evidence type="ECO:0000313" key="2">
    <source>
        <dbReference type="WBParaSite" id="ACAC_0000684201-mRNA-1"/>
    </source>
</evidence>
<proteinExistence type="predicted"/>
<dbReference type="Proteomes" id="UP000035642">
    <property type="component" value="Unassembled WGS sequence"/>
</dbReference>
<name>A0A158P898_ANGCA</name>
<accession>A0A158P898</accession>
<dbReference type="WBParaSite" id="ACAC_0000684201-mRNA-1">
    <property type="protein sequence ID" value="ACAC_0000684201-mRNA-1"/>
    <property type="gene ID" value="ACAC_0000684201"/>
</dbReference>
<dbReference type="AlphaFoldDB" id="A0A158P898"/>
<sequence>MTDEILCRLFAEFEGCEKGDVACESYNEHVGPSRSSELAGNPAFPRYMMTGDSEWVQPMSHKVYEDSYQSQEQRVIVQNVARPPKHPLKNVLFDRDPTVAIRQCTELCKANTSFRRCQQHSCTRTTGVVPPSAYAFHGASHRDYGQFIDLSMLMLFRKLKKKQQMTKKFQHGSDEIRQTKGVMDCQSQEQVEGYNPRAKQMRRQLDEQQEELTLERAKSTIPQREIDELTEANHMLTRENNRLQWVAFTGAL</sequence>
<reference evidence="2" key="2">
    <citation type="submission" date="2016-04" db="UniProtKB">
        <authorList>
            <consortium name="WormBaseParasite"/>
        </authorList>
    </citation>
    <scope>IDENTIFICATION</scope>
</reference>
<organism evidence="1 2">
    <name type="scientific">Angiostrongylus cantonensis</name>
    <name type="common">Rat lungworm</name>
    <dbReference type="NCBI Taxonomy" id="6313"/>
    <lineage>
        <taxon>Eukaryota</taxon>
        <taxon>Metazoa</taxon>
        <taxon>Ecdysozoa</taxon>
        <taxon>Nematoda</taxon>
        <taxon>Chromadorea</taxon>
        <taxon>Rhabditida</taxon>
        <taxon>Rhabditina</taxon>
        <taxon>Rhabditomorpha</taxon>
        <taxon>Strongyloidea</taxon>
        <taxon>Metastrongylidae</taxon>
        <taxon>Angiostrongylus</taxon>
    </lineage>
</organism>